<evidence type="ECO:0000256" key="3">
    <source>
        <dbReference type="ARBA" id="ARBA00022679"/>
    </source>
</evidence>
<feature type="region of interest" description="C-terminal hotdog fold" evidence="4">
    <location>
        <begin position="2483"/>
        <end position="2624"/>
    </location>
</feature>
<proteinExistence type="predicted"/>
<organism evidence="9">
    <name type="scientific">Solibacter usitatus (strain Ellin6076)</name>
    <dbReference type="NCBI Taxonomy" id="234267"/>
    <lineage>
        <taxon>Bacteria</taxon>
        <taxon>Pseudomonadati</taxon>
        <taxon>Acidobacteriota</taxon>
        <taxon>Terriglobia</taxon>
        <taxon>Bryobacterales</taxon>
        <taxon>Solibacteraceae</taxon>
        <taxon>Candidatus Solibacter</taxon>
    </lineage>
</organism>
<evidence type="ECO:0000256" key="1">
    <source>
        <dbReference type="ARBA" id="ARBA00022450"/>
    </source>
</evidence>
<dbReference type="eggNOG" id="COG4221">
    <property type="taxonomic scope" value="Bacteria"/>
</dbReference>
<dbReference type="InterPro" id="IPR014031">
    <property type="entry name" value="Ketoacyl_synth_C"/>
</dbReference>
<dbReference type="SUPFAM" id="SSF53901">
    <property type="entry name" value="Thiolase-like"/>
    <property type="match status" value="2"/>
</dbReference>
<feature type="domain" description="Ketosynthase family 3 (KS3)" evidence="7">
    <location>
        <begin position="965"/>
        <end position="1467"/>
    </location>
</feature>
<dbReference type="KEGG" id="sus:Acid_3077"/>
<dbReference type="InterPro" id="IPR050091">
    <property type="entry name" value="PKS_NRPS_Biosynth_Enz"/>
</dbReference>
<dbReference type="eggNOG" id="COG3321">
    <property type="taxonomic scope" value="Bacteria"/>
</dbReference>
<dbReference type="InterPro" id="IPR013968">
    <property type="entry name" value="PKS_KR"/>
</dbReference>
<dbReference type="InterPro" id="IPR016036">
    <property type="entry name" value="Malonyl_transacylase_ACP-bd"/>
</dbReference>
<dbReference type="Pfam" id="PF16197">
    <property type="entry name" value="KAsynt_C_assoc"/>
    <property type="match status" value="1"/>
</dbReference>
<dbReference type="GO" id="GO:0006633">
    <property type="term" value="P:fatty acid biosynthetic process"/>
    <property type="evidence" value="ECO:0007669"/>
    <property type="project" value="InterPro"/>
</dbReference>
<dbReference type="PANTHER" id="PTHR43775:SF51">
    <property type="entry name" value="INACTIVE PHENOLPHTHIOCEROL SYNTHESIS POLYKETIDE SYNTHASE TYPE I PKS1-RELATED"/>
    <property type="match status" value="1"/>
</dbReference>
<dbReference type="Gene3D" id="3.10.129.110">
    <property type="entry name" value="Polyketide synthase dehydratase"/>
    <property type="match status" value="1"/>
</dbReference>
<dbReference type="Pfam" id="PF02801">
    <property type="entry name" value="Ketoacyl-synt_C"/>
    <property type="match status" value="2"/>
</dbReference>
<dbReference type="CDD" id="cd08953">
    <property type="entry name" value="KR_2_SDR_x"/>
    <property type="match status" value="1"/>
</dbReference>
<feature type="domain" description="PKS/mFAS DH" evidence="8">
    <location>
        <begin position="2340"/>
        <end position="2624"/>
    </location>
</feature>
<feature type="region of interest" description="N-terminal hotdog fold" evidence="4">
    <location>
        <begin position="2340"/>
        <end position="2472"/>
    </location>
</feature>
<dbReference type="Pfam" id="PF00109">
    <property type="entry name" value="ketoacyl-synt"/>
    <property type="match status" value="2"/>
</dbReference>
<feature type="domain" description="Ketosynthase family 3 (KS3)" evidence="7">
    <location>
        <begin position="6"/>
        <end position="470"/>
    </location>
</feature>
<name>Q022P4_SOLUE</name>
<dbReference type="InterPro" id="IPR016039">
    <property type="entry name" value="Thiolase-like"/>
</dbReference>
<dbReference type="PANTHER" id="PTHR43775">
    <property type="entry name" value="FATTY ACID SYNTHASE"/>
    <property type="match status" value="1"/>
</dbReference>
<dbReference type="InterPro" id="IPR032821">
    <property type="entry name" value="PKS_assoc"/>
</dbReference>
<dbReference type="SUPFAM" id="SSF47336">
    <property type="entry name" value="ACP-like"/>
    <property type="match status" value="3"/>
</dbReference>
<dbReference type="SMART" id="SM00826">
    <property type="entry name" value="PKS_DH"/>
    <property type="match status" value="1"/>
</dbReference>
<dbReference type="InterPro" id="IPR014043">
    <property type="entry name" value="Acyl_transferase_dom"/>
</dbReference>
<dbReference type="PROSITE" id="PS00606">
    <property type="entry name" value="KS3_1"/>
    <property type="match status" value="1"/>
</dbReference>
<evidence type="ECO:0000256" key="4">
    <source>
        <dbReference type="PROSITE-ProRule" id="PRU01363"/>
    </source>
</evidence>
<dbReference type="GO" id="GO:0004312">
    <property type="term" value="F:fatty acid synthase activity"/>
    <property type="evidence" value="ECO:0007669"/>
    <property type="project" value="TreeGrafter"/>
</dbReference>
<dbReference type="PROSITE" id="PS50075">
    <property type="entry name" value="CARRIER"/>
    <property type="match status" value="3"/>
</dbReference>
<dbReference type="Gene3D" id="1.10.1200.10">
    <property type="entry name" value="ACP-like"/>
    <property type="match status" value="3"/>
</dbReference>
<dbReference type="Gene3D" id="3.40.50.720">
    <property type="entry name" value="NAD(P)-binding Rossmann-like Domain"/>
    <property type="match status" value="1"/>
</dbReference>
<dbReference type="Gene3D" id="3.40.47.10">
    <property type="match status" value="3"/>
</dbReference>
<dbReference type="InterPro" id="IPR036736">
    <property type="entry name" value="ACP-like_sf"/>
</dbReference>
<dbReference type="SMART" id="SM00825">
    <property type="entry name" value="PKS_KS"/>
    <property type="match status" value="1"/>
</dbReference>
<dbReference type="PROSITE" id="PS52019">
    <property type="entry name" value="PKS_MFAS_DH"/>
    <property type="match status" value="1"/>
</dbReference>
<dbReference type="GO" id="GO:0004315">
    <property type="term" value="F:3-oxoacyl-[acyl-carrier-protein] synthase activity"/>
    <property type="evidence" value="ECO:0007669"/>
    <property type="project" value="InterPro"/>
</dbReference>
<dbReference type="STRING" id="234267.Acid_3077"/>
<evidence type="ECO:0000259" key="6">
    <source>
        <dbReference type="PROSITE" id="PS50075"/>
    </source>
</evidence>
<keyword evidence="3" id="KW-0808">Transferase</keyword>
<feature type="domain" description="Carrier" evidence="6">
    <location>
        <begin position="1635"/>
        <end position="1714"/>
    </location>
</feature>
<evidence type="ECO:0000256" key="2">
    <source>
        <dbReference type="ARBA" id="ARBA00022553"/>
    </source>
</evidence>
<dbReference type="InterPro" id="IPR014030">
    <property type="entry name" value="Ketoacyl_synth_N"/>
</dbReference>
<dbReference type="InterPro" id="IPR049551">
    <property type="entry name" value="PKS_DH_C"/>
</dbReference>
<feature type="domain" description="Carrier" evidence="6">
    <location>
        <begin position="1728"/>
        <end position="1807"/>
    </location>
</feature>
<dbReference type="InterPro" id="IPR049552">
    <property type="entry name" value="PKS_DH_N"/>
</dbReference>
<evidence type="ECO:0000259" key="8">
    <source>
        <dbReference type="PROSITE" id="PS52019"/>
    </source>
</evidence>
<dbReference type="Pfam" id="PF21089">
    <property type="entry name" value="PKS_DH_N"/>
    <property type="match status" value="1"/>
</dbReference>
<dbReference type="OrthoDB" id="9765680at2"/>
<dbReference type="EMBL" id="CP000473">
    <property type="protein sequence ID" value="ABJ84056.1"/>
    <property type="molecule type" value="Genomic_DNA"/>
</dbReference>
<dbReference type="InterPro" id="IPR016035">
    <property type="entry name" value="Acyl_Trfase/lysoPLipase"/>
</dbReference>
<dbReference type="SUPFAM" id="SSF52151">
    <property type="entry name" value="FabD/lysophospholipase-like"/>
    <property type="match status" value="1"/>
</dbReference>
<dbReference type="HOGENOM" id="CLU_000022_30_2_0"/>
<accession>Q022P4</accession>
<dbReference type="InterPro" id="IPR009081">
    <property type="entry name" value="PP-bd_ACP"/>
</dbReference>
<comment type="caution">
    <text evidence="4">Lacks conserved residue(s) required for the propagation of feature annotation.</text>
</comment>
<dbReference type="PROSITE" id="PS52004">
    <property type="entry name" value="KS3_2"/>
    <property type="match status" value="2"/>
</dbReference>
<feature type="region of interest" description="Disordered" evidence="5">
    <location>
        <begin position="477"/>
        <end position="509"/>
    </location>
</feature>
<dbReference type="InterPro" id="IPR018201">
    <property type="entry name" value="Ketoacyl_synth_AS"/>
</dbReference>
<dbReference type="InterPro" id="IPR036291">
    <property type="entry name" value="NAD(P)-bd_dom_sf"/>
</dbReference>
<dbReference type="InterPro" id="IPR042104">
    <property type="entry name" value="PKS_dehydratase_sf"/>
</dbReference>
<dbReference type="CDD" id="cd00833">
    <property type="entry name" value="PKS"/>
    <property type="match status" value="1"/>
</dbReference>
<dbReference type="Pfam" id="PF00698">
    <property type="entry name" value="Acyl_transf_1"/>
    <property type="match status" value="1"/>
</dbReference>
<feature type="domain" description="Carrier" evidence="6">
    <location>
        <begin position="1542"/>
        <end position="1621"/>
    </location>
</feature>
<dbReference type="Pfam" id="PF00550">
    <property type="entry name" value="PP-binding"/>
    <property type="match status" value="2"/>
</dbReference>
<protein>
    <submittedName>
        <fullName evidence="9">Beta-ketoacyl synthase</fullName>
    </submittedName>
</protein>
<dbReference type="SUPFAM" id="SSF55048">
    <property type="entry name" value="Probable ACP-binding domain of malonyl-CoA ACP transacylase"/>
    <property type="match status" value="1"/>
</dbReference>
<evidence type="ECO:0000313" key="9">
    <source>
        <dbReference type="EMBL" id="ABJ84056.1"/>
    </source>
</evidence>
<dbReference type="InterPro" id="IPR001227">
    <property type="entry name" value="Ac_transferase_dom_sf"/>
</dbReference>
<reference evidence="9" key="1">
    <citation type="submission" date="2006-10" db="EMBL/GenBank/DDBJ databases">
        <title>Complete sequence of Solibacter usitatus Ellin6076.</title>
        <authorList>
            <consortium name="US DOE Joint Genome Institute"/>
            <person name="Copeland A."/>
            <person name="Lucas S."/>
            <person name="Lapidus A."/>
            <person name="Barry K."/>
            <person name="Detter J.C."/>
            <person name="Glavina del Rio T."/>
            <person name="Hammon N."/>
            <person name="Israni S."/>
            <person name="Dalin E."/>
            <person name="Tice H."/>
            <person name="Pitluck S."/>
            <person name="Thompson L.S."/>
            <person name="Brettin T."/>
            <person name="Bruce D."/>
            <person name="Han C."/>
            <person name="Tapia R."/>
            <person name="Gilna P."/>
            <person name="Schmutz J."/>
            <person name="Larimer F."/>
            <person name="Land M."/>
            <person name="Hauser L."/>
            <person name="Kyrpides N."/>
            <person name="Mikhailova N."/>
            <person name="Janssen P.H."/>
            <person name="Kuske C.R."/>
            <person name="Richardson P."/>
        </authorList>
    </citation>
    <scope>NUCLEOTIDE SEQUENCE</scope>
    <source>
        <strain evidence="9">Ellin6076</strain>
    </source>
</reference>
<sequence>MQDTAYRAIAIVGAGAVLPDAPDVPTFWKNITSGRYSITEVTPDRWDSALYYDADPKAPDKTYSKIGGWVREYAWDPLKWRMPIPPRVAAAMDDSQRWALAATREALADYGYPERPLNTDRTAVILGNAMGGEKHYLTSMRAYFPEYARELEESPAFAALPAALRRDITREWHNRLDRFFPPITEDSMPGELANCLAGRIANLYNFHGPNYVCDAACASAMAAITAAVEGLIENDFDVAVTGGIDRNMGAPSFVKFCKIGALSASGSRPYAEGADGFVMGEGVALLLLKRLADAERDGDRIYAVIRGIGASSDGKGKGITAPNPVGQKFCLERAWQNAGVSPVTATLIEGHGTSTSVGDVVEVESMANVLKEHGVNGHAIALGSVKSNLGHLKGAAGAAGILKVAMALREKMLPPSAHCEHPNPDIDFAHSPLYVNTELRPWTETSDGIRRAGASAFGFGGTNFHVVLEEHISHRLTGNGKRSVTVGEAPPTGREPSAPAAPAAQSGLDTAANAAKAPLRGALVTGAASAGELAERLSAVQKSAEAGRAPAITVPNEADLRAAERIAIDYSSAAELAERCGKAIKALEVNQTAVWKALRAQGIFRGQGPAQKVAFLYPGQGSQYVNMMAGLRAAEPIVARTFEEADRAMTPLLGRPLSEYIFVDSSDASAVTMAEEDLRQTAITQPAVLATDLALTRLLEAYGIRPDMTMGHSLGEYAALVAAGALPLEDALEAVSARGREMTRVAMADNGRMAAVFAPLTEVERVLQTIDGYVVIANINSGKQSVIGGASRAVEQASAKLETAGYNVVPLPVSHAFHTSIVAPASGPLRATLERLHLKEGELPIVANVDGNFYPSGPEARSAMLDILARQISSPVQFIEGLRTLYAAGARVFVEVGPKKALQGFVEDVLGDKNDVLALFTNHPKFEDATAFNQALCGLYAAGLGGGHVEARTETVSRASERPLEQPVVITGASLGLPGTQRIFDDGNVARILRGEQFIDAIPMKFREAILDKHITRLVKSASGDPTFERIQEPSEVVKLAGRGGEFDLCREFGVTPERIAALDRATSLAIGAGFDALRDAGIPLTQHYKSTTRGTLLPDRWGLPEALRDDTGVIFASVFPGYDSFADEMSRYYADRGRRDQLEMLEGLRECLAGPNLEELDRLVVHVREAIAREPYSLDRRFLFRVLSMGHSQFAELIGARGPNTQINAACASTTQAVSMAQDWIRAGRCRRVVVISADDVSSDHLIEWFGAGFLASGAAATDAAVEDAAVPFDRRRHGMIIGMGAAALVVESAAAAGERGLRPICEVLSAATANSAFHGTRLDVEHIHEVMERLVRQAEKQSGIRREEFAPATVFLSHETYTPARGGSASAEIHALRAVFGDAADRIVIANTKGLTGHAMGVGIEDVVAVKALETGCVPPVPNFKEVDPELGALNLSKGGAYPVEYALRLGAGFGSQISMTLLRRVAGPGARPAPDALGYRYRITDHTAWQAWLDGIAGHPAELEVVNRTLRVRDSAVASVEALPIPPEPAEAAPPLIRQPETSVVEQVLALVVEKTGYPKDMLDLDLDLEADLGVDTVKQAEMFAAIRETYNIPRDPNLKLRDFATLARVIQFVYDHRPDLKAAVPVAVAAPPDDGVQEKVLALVVEKTGYPKDMLDLDLDLEADLGVDTVKQAEMFAAIRETYNIPRDPNLKLRDFATLARVIQFVYDHRPDLKAAVPVAAAAPPEESIRDKVLAIAAEKTGYPKDMLDLDLDLEADLGIDTVKQAEMFASVRAAFGIPREQSLRLRDFPTLAHVIRFAETQRGAVTPTAIAESPDSWKALDAFPRRVPIPALRPPLAMCVETGVALEHGRRVFVMRDRSGVGEALIGKLRSRGVTVVETADGPVDGVFWLPALDDEGDLTRMNLADWSQAVDLRLKSFYRMMRVLYDQISGAGSFLISATGLGGQHGYNKEGATAPMGGAVTGFTKAYKRERPDALVKAVDFEAGRSADEIADLLIQETLRDPGAIEIGYRDGQRWTVGLEQRTAADGEAGMALDKQSVFVVTGAAGSIVSAITADLAAASGGTFYLLDLVPEPDAENPDLKRFVSDREGLKRDLFARIQARGERATPVLVEKEMAALERAQAARAAIDAVRAAGGTARYCRIDLTDGAAVAKVIDDVRQRSGRIDVLLHAAGIDRSHALADKDQREFDLVFDVKCNGLFHLLRALGDMPLGAVVAFSSIAGRFGNGGQTDYSAANDLLCKIVSNLRRTRPATRAFAIDWTAWGGIGMATRGSIPKVMEMAGIAMLRPEAGVPWIRRELTAGGWSGEVVAAGRLGALLKEWHEAGGLDASLLPQGPMLGAPARMDLDGRVTVEATLDPALQPFLHDHCVDGTPVLPGVMGIEGFAEAVRTVTPGWQVEAIENVEFVAPFKFYRGAPRTVTIEASLHAESERLIADCSLSGRRMLAGQAEPRVETHFTGRVRMVREARPAPNDASPVTVYGTPVEAQTIYQLYFHGPAYQVLRRGWWSETGACGEMAAELPDNHHPKDQPLAMAPRLIELCFQTAGLWEMAVQHRMGLPRHVDRVSLYRVPEAAAGPLFAVVIPNREAGSYDAEVVDRAGKRYLTISGYRTVPFREDVDSRIFQPAEAVTV</sequence>
<dbReference type="Gene3D" id="3.40.366.10">
    <property type="entry name" value="Malonyl-Coenzyme A Acyl Carrier Protein, domain 2"/>
    <property type="match status" value="1"/>
</dbReference>
<dbReference type="InterPro" id="IPR057326">
    <property type="entry name" value="KR_dom"/>
</dbReference>
<keyword evidence="2" id="KW-0597">Phosphoprotein</keyword>
<dbReference type="Pfam" id="PF14765">
    <property type="entry name" value="PS-DH"/>
    <property type="match status" value="1"/>
</dbReference>
<evidence type="ECO:0000256" key="5">
    <source>
        <dbReference type="SAM" id="MobiDB-lite"/>
    </source>
</evidence>
<dbReference type="SUPFAM" id="SSF51735">
    <property type="entry name" value="NAD(P)-binding Rossmann-fold domains"/>
    <property type="match status" value="2"/>
</dbReference>
<gene>
    <name evidence="9" type="ordered locus">Acid_3077</name>
</gene>
<dbReference type="eggNOG" id="COG0304">
    <property type="taxonomic scope" value="Bacteria"/>
</dbReference>
<dbReference type="InterPro" id="IPR020807">
    <property type="entry name" value="PKS_DH"/>
</dbReference>
<keyword evidence="1" id="KW-0596">Phosphopantetheine</keyword>
<evidence type="ECO:0000259" key="7">
    <source>
        <dbReference type="PROSITE" id="PS52004"/>
    </source>
</evidence>
<dbReference type="InterPro" id="IPR020841">
    <property type="entry name" value="PKS_Beta-ketoAc_synthase_dom"/>
</dbReference>
<dbReference type="Pfam" id="PF08659">
    <property type="entry name" value="KR"/>
    <property type="match status" value="1"/>
</dbReference>
<dbReference type="InterPro" id="IPR049900">
    <property type="entry name" value="PKS_mFAS_DH"/>
</dbReference>
<dbReference type="SMART" id="SM00822">
    <property type="entry name" value="PKS_KR"/>
    <property type="match status" value="1"/>
</dbReference>
<dbReference type="InParanoid" id="Q022P4"/>
<dbReference type="SMART" id="SM00827">
    <property type="entry name" value="PKS_AT"/>
    <property type="match status" value="1"/>
</dbReference>